<keyword evidence="2" id="KW-1185">Reference proteome</keyword>
<dbReference type="Gene3D" id="3.40.30.10">
    <property type="entry name" value="Glutaredoxin"/>
    <property type="match status" value="1"/>
</dbReference>
<sequence length="120" mass="12406">MPPVTVFVCTTCRRSGDAEDAPRAGATLAANAEPLAGPDLAVRPVECLGNCSRGPTAAIAVPGGWTYVFGNLDPAEAAPALQEGARLLAAAEGRVMPWRGRPEPLKRGLIARIPPLELPA</sequence>
<dbReference type="Proteomes" id="UP000660885">
    <property type="component" value="Unassembled WGS sequence"/>
</dbReference>
<dbReference type="RefSeq" id="WP_202831381.1">
    <property type="nucleotide sequence ID" value="NZ_JAETWB010000002.1"/>
</dbReference>
<comment type="caution">
    <text evidence="1">The sequence shown here is derived from an EMBL/GenBank/DDBJ whole genome shotgun (WGS) entry which is preliminary data.</text>
</comment>
<evidence type="ECO:0000313" key="1">
    <source>
        <dbReference type="EMBL" id="MBL6078251.1"/>
    </source>
</evidence>
<dbReference type="CDD" id="cd02980">
    <property type="entry name" value="TRX_Fd_family"/>
    <property type="match status" value="1"/>
</dbReference>
<evidence type="ECO:0000313" key="2">
    <source>
        <dbReference type="Proteomes" id="UP000660885"/>
    </source>
</evidence>
<organism evidence="1 2">
    <name type="scientific">Belnapia arida</name>
    <dbReference type="NCBI Taxonomy" id="2804533"/>
    <lineage>
        <taxon>Bacteria</taxon>
        <taxon>Pseudomonadati</taxon>
        <taxon>Pseudomonadota</taxon>
        <taxon>Alphaproteobacteria</taxon>
        <taxon>Acetobacterales</taxon>
        <taxon>Roseomonadaceae</taxon>
        <taxon>Belnapia</taxon>
    </lineage>
</organism>
<accession>A0ABS1U4M8</accession>
<gene>
    <name evidence="1" type="ORF">JMJ56_09565</name>
</gene>
<reference evidence="1 2" key="1">
    <citation type="submission" date="2021-01" db="EMBL/GenBank/DDBJ databases">
        <title>Belnapia mucosa sp. nov. and Belnapia arida sp. nov., isolated from the Tabernas Desert (Almeria, Spain).</title>
        <authorList>
            <person name="Molina-Menor E."/>
            <person name="Vidal-Verdu A."/>
            <person name="Calonge A."/>
            <person name="Satari L."/>
            <person name="Pereto J."/>
            <person name="Porcar M."/>
        </authorList>
    </citation>
    <scope>NUCLEOTIDE SEQUENCE [LARGE SCALE GENOMIC DNA]</scope>
    <source>
        <strain evidence="1 2">T18</strain>
    </source>
</reference>
<name>A0ABS1U4M8_9PROT</name>
<dbReference type="InterPro" id="IPR012863">
    <property type="entry name" value="DUF1636"/>
</dbReference>
<dbReference type="EMBL" id="JAETWB010000002">
    <property type="protein sequence ID" value="MBL6078251.1"/>
    <property type="molecule type" value="Genomic_DNA"/>
</dbReference>
<protein>
    <submittedName>
        <fullName evidence="1">DUF1636 domain-containing protein</fullName>
    </submittedName>
</protein>
<dbReference type="Pfam" id="PF07845">
    <property type="entry name" value="DUF1636"/>
    <property type="match status" value="1"/>
</dbReference>
<dbReference type="InterPro" id="IPR036249">
    <property type="entry name" value="Thioredoxin-like_sf"/>
</dbReference>
<proteinExistence type="predicted"/>
<dbReference type="SUPFAM" id="SSF52833">
    <property type="entry name" value="Thioredoxin-like"/>
    <property type="match status" value="1"/>
</dbReference>